<dbReference type="EMBL" id="GBXM01042839">
    <property type="protein sequence ID" value="JAH65738.1"/>
    <property type="molecule type" value="Transcribed_RNA"/>
</dbReference>
<evidence type="ECO:0000313" key="1">
    <source>
        <dbReference type="EMBL" id="JAH65738.1"/>
    </source>
</evidence>
<organism evidence="1">
    <name type="scientific">Anguilla anguilla</name>
    <name type="common">European freshwater eel</name>
    <name type="synonym">Muraena anguilla</name>
    <dbReference type="NCBI Taxonomy" id="7936"/>
    <lineage>
        <taxon>Eukaryota</taxon>
        <taxon>Metazoa</taxon>
        <taxon>Chordata</taxon>
        <taxon>Craniata</taxon>
        <taxon>Vertebrata</taxon>
        <taxon>Euteleostomi</taxon>
        <taxon>Actinopterygii</taxon>
        <taxon>Neopterygii</taxon>
        <taxon>Teleostei</taxon>
        <taxon>Anguilliformes</taxon>
        <taxon>Anguillidae</taxon>
        <taxon>Anguilla</taxon>
    </lineage>
</organism>
<protein>
    <submittedName>
        <fullName evidence="1">Uncharacterized protein</fullName>
    </submittedName>
</protein>
<name>A0A0E9ULC6_ANGAN</name>
<dbReference type="AlphaFoldDB" id="A0A0E9ULC6"/>
<reference evidence="1" key="2">
    <citation type="journal article" date="2015" name="Fish Shellfish Immunol.">
        <title>Early steps in the European eel (Anguilla anguilla)-Vibrio vulnificus interaction in the gills: Role of the RtxA13 toxin.</title>
        <authorList>
            <person name="Callol A."/>
            <person name="Pajuelo D."/>
            <person name="Ebbesson L."/>
            <person name="Teles M."/>
            <person name="MacKenzie S."/>
            <person name="Amaro C."/>
        </authorList>
    </citation>
    <scope>NUCLEOTIDE SEQUENCE</scope>
</reference>
<accession>A0A0E9ULC6</accession>
<sequence>MKHTIQKLLCLPIFLAAYGYYCAMI</sequence>
<reference evidence="1" key="1">
    <citation type="submission" date="2014-11" db="EMBL/GenBank/DDBJ databases">
        <authorList>
            <person name="Amaro Gonzalez C."/>
        </authorList>
    </citation>
    <scope>NUCLEOTIDE SEQUENCE</scope>
</reference>
<proteinExistence type="predicted"/>